<dbReference type="AlphaFoldDB" id="A0AAW0U280"/>
<comment type="caution">
    <text evidence="1">The sequence shown here is derived from an EMBL/GenBank/DDBJ whole genome shotgun (WGS) entry which is preliminary data.</text>
</comment>
<keyword evidence="2" id="KW-1185">Reference proteome</keyword>
<protein>
    <submittedName>
        <fullName evidence="1">Uncharacterized protein</fullName>
    </submittedName>
</protein>
<sequence length="115" mass="12917">MISTYTCTTSSRLYSLQSNQDLVAGELPYGGIQGWRCFWQYPAHLSSRLLRVQRRTVRTFEFINSGRRGAFRVQQPGRSLPFNAAADDEDVLQGTDKISGKSCRSYGAMACPRNS</sequence>
<accession>A0AAW0U280</accession>
<reference evidence="1 2" key="1">
    <citation type="submission" date="2023-03" db="EMBL/GenBank/DDBJ databases">
        <title>High-quality genome of Scylla paramamosain provides insights in environmental adaptation.</title>
        <authorList>
            <person name="Zhang L."/>
        </authorList>
    </citation>
    <scope>NUCLEOTIDE SEQUENCE [LARGE SCALE GENOMIC DNA]</scope>
    <source>
        <strain evidence="1">LZ_2023a</strain>
        <tissue evidence="1">Muscle</tissue>
    </source>
</reference>
<proteinExistence type="predicted"/>
<dbReference type="Proteomes" id="UP001487740">
    <property type="component" value="Unassembled WGS sequence"/>
</dbReference>
<dbReference type="EMBL" id="JARAKH010000021">
    <property type="protein sequence ID" value="KAK8393438.1"/>
    <property type="molecule type" value="Genomic_DNA"/>
</dbReference>
<evidence type="ECO:0000313" key="1">
    <source>
        <dbReference type="EMBL" id="KAK8393438.1"/>
    </source>
</evidence>
<evidence type="ECO:0000313" key="2">
    <source>
        <dbReference type="Proteomes" id="UP001487740"/>
    </source>
</evidence>
<organism evidence="1 2">
    <name type="scientific">Scylla paramamosain</name>
    <name type="common">Mud crab</name>
    <dbReference type="NCBI Taxonomy" id="85552"/>
    <lineage>
        <taxon>Eukaryota</taxon>
        <taxon>Metazoa</taxon>
        <taxon>Ecdysozoa</taxon>
        <taxon>Arthropoda</taxon>
        <taxon>Crustacea</taxon>
        <taxon>Multicrustacea</taxon>
        <taxon>Malacostraca</taxon>
        <taxon>Eumalacostraca</taxon>
        <taxon>Eucarida</taxon>
        <taxon>Decapoda</taxon>
        <taxon>Pleocyemata</taxon>
        <taxon>Brachyura</taxon>
        <taxon>Eubrachyura</taxon>
        <taxon>Portunoidea</taxon>
        <taxon>Portunidae</taxon>
        <taxon>Portuninae</taxon>
        <taxon>Scylla</taxon>
    </lineage>
</organism>
<gene>
    <name evidence="1" type="ORF">O3P69_013430</name>
</gene>
<name>A0AAW0U280_SCYPA</name>